<reference evidence="6 7" key="1">
    <citation type="submission" date="2021-12" db="EMBL/GenBank/DDBJ databases">
        <title>Discovery of the Pendulisporaceae a myxobacterial family with distinct sporulation behavior and unique specialized metabolism.</title>
        <authorList>
            <person name="Garcia R."/>
            <person name="Popoff A."/>
            <person name="Bader C.D."/>
            <person name="Loehr J."/>
            <person name="Walesch S."/>
            <person name="Walt C."/>
            <person name="Boldt J."/>
            <person name="Bunk B."/>
            <person name="Haeckl F.J.F.P.J."/>
            <person name="Gunesch A.P."/>
            <person name="Birkelbach J."/>
            <person name="Nuebel U."/>
            <person name="Pietschmann T."/>
            <person name="Bach T."/>
            <person name="Mueller R."/>
        </authorList>
    </citation>
    <scope>NUCLEOTIDE SEQUENCE [LARGE SCALE GENOMIC DNA]</scope>
    <source>
        <strain evidence="6 7">MSr11954</strain>
    </source>
</reference>
<evidence type="ECO:0000313" key="6">
    <source>
        <dbReference type="EMBL" id="WXB19021.1"/>
    </source>
</evidence>
<feature type="domain" description="Leucine-binding protein" evidence="5">
    <location>
        <begin position="62"/>
        <end position="128"/>
    </location>
</feature>
<evidence type="ECO:0000259" key="5">
    <source>
        <dbReference type="Pfam" id="PF13458"/>
    </source>
</evidence>
<dbReference type="RefSeq" id="WP_394828644.1">
    <property type="nucleotide sequence ID" value="NZ_CP089984.1"/>
</dbReference>
<keyword evidence="7" id="KW-1185">Reference proteome</keyword>
<proteinExistence type="inferred from homology"/>
<evidence type="ECO:0000256" key="3">
    <source>
        <dbReference type="SAM" id="MobiDB-lite"/>
    </source>
</evidence>
<evidence type="ECO:0000313" key="7">
    <source>
        <dbReference type="Proteomes" id="UP001370348"/>
    </source>
</evidence>
<dbReference type="PANTHER" id="PTHR47235">
    <property type="entry name" value="BLR6548 PROTEIN"/>
    <property type="match status" value="1"/>
</dbReference>
<evidence type="ECO:0000256" key="2">
    <source>
        <dbReference type="ARBA" id="ARBA00022729"/>
    </source>
</evidence>
<accession>A0ABZ2M918</accession>
<feature type="signal peptide" evidence="4">
    <location>
        <begin position="1"/>
        <end position="17"/>
    </location>
</feature>
<dbReference type="SUPFAM" id="SSF53822">
    <property type="entry name" value="Periplasmic binding protein-like I"/>
    <property type="match status" value="1"/>
</dbReference>
<evidence type="ECO:0000256" key="1">
    <source>
        <dbReference type="ARBA" id="ARBA00010062"/>
    </source>
</evidence>
<dbReference type="Proteomes" id="UP001370348">
    <property type="component" value="Chromosome"/>
</dbReference>
<evidence type="ECO:0000256" key="4">
    <source>
        <dbReference type="SAM" id="SignalP"/>
    </source>
</evidence>
<dbReference type="Pfam" id="PF13458">
    <property type="entry name" value="Peripla_BP_6"/>
    <property type="match status" value="1"/>
</dbReference>
<dbReference type="InterPro" id="IPR028082">
    <property type="entry name" value="Peripla_BP_I"/>
</dbReference>
<feature type="chain" id="PRO_5046882299" evidence="4">
    <location>
        <begin position="18"/>
        <end position="513"/>
    </location>
</feature>
<comment type="similarity">
    <text evidence="1">Belongs to the leucine-binding protein family.</text>
</comment>
<gene>
    <name evidence="6" type="ORF">LZC94_17500</name>
</gene>
<dbReference type="PROSITE" id="PS51257">
    <property type="entry name" value="PROKAR_LIPOPROTEIN"/>
    <property type="match status" value="1"/>
</dbReference>
<name>A0ABZ2M918_9BACT</name>
<keyword evidence="2 4" id="KW-0732">Signal</keyword>
<sequence length="513" mass="55411">MRLFAKVLVASAPLAVACSVEFSPRECKVDSDCGTSLVCVPAGQAGNASLSQASCVSPDKAPLRIGISAPATGPNQDLGNQMSEGIQLAFKEQNDKGGVRGRQLELVFKDDGYVPASAQSNAGELLDVRAATSLPPRCPSTKDTPPTEPPVSTTRLERGPGSVLAILGNVGTPTMVRFAPIAVETETLFFGAFTGATLMLRDDLAGPCKRFIFNVRASYAQEARATLEYFLYPRCEGGGCHVTDYQHLISFDQKDTYGQAGYTGLVNAYKALSQQASRKLPQLPDDTAIPRFQYERNIIGAGRDAGRNAITHIQNNILKGNTATHYVGVLMTDTYSAGADFIKEIQDWRAQLPAEDAKRLIVFFSNVSFVGPNSLATLLASAGSRYTENVFVSQVVPNYAQDESAIVRDYQRMVPDASRRNYTSFEGYITAHVFVEGLLAQNGSYTADNLINTFENLRDVSLGLGAGSGFSPARGGQPADHNYTKSVWGTAIQPNGSFKNVYFWQEGIEIQVY</sequence>
<dbReference type="EMBL" id="CP089984">
    <property type="protein sequence ID" value="WXB19021.1"/>
    <property type="molecule type" value="Genomic_DNA"/>
</dbReference>
<feature type="region of interest" description="Disordered" evidence="3">
    <location>
        <begin position="133"/>
        <end position="157"/>
    </location>
</feature>
<dbReference type="Gene3D" id="3.40.50.2300">
    <property type="match status" value="3"/>
</dbReference>
<protein>
    <submittedName>
        <fullName evidence="6">ABC transporter substrate-binding protein</fullName>
    </submittedName>
</protein>
<dbReference type="PANTHER" id="PTHR47235:SF1">
    <property type="entry name" value="BLR6548 PROTEIN"/>
    <property type="match status" value="1"/>
</dbReference>
<organism evidence="6 7">
    <name type="scientific">Pendulispora albinea</name>
    <dbReference type="NCBI Taxonomy" id="2741071"/>
    <lineage>
        <taxon>Bacteria</taxon>
        <taxon>Pseudomonadati</taxon>
        <taxon>Myxococcota</taxon>
        <taxon>Myxococcia</taxon>
        <taxon>Myxococcales</taxon>
        <taxon>Sorangiineae</taxon>
        <taxon>Pendulisporaceae</taxon>
        <taxon>Pendulispora</taxon>
    </lineage>
</organism>
<dbReference type="InterPro" id="IPR028081">
    <property type="entry name" value="Leu-bd"/>
</dbReference>